<dbReference type="PROSITE" id="PS50801">
    <property type="entry name" value="STAS"/>
    <property type="match status" value="1"/>
</dbReference>
<gene>
    <name evidence="4" type="ORF">A7K69_14935</name>
</gene>
<dbReference type="EMBL" id="LXMA01000043">
    <property type="protein sequence ID" value="OAT71375.1"/>
    <property type="molecule type" value="Genomic_DNA"/>
</dbReference>
<comment type="similarity">
    <text evidence="1 2">Belongs to the anti-sigma-factor antagonist family.</text>
</comment>
<dbReference type="Proteomes" id="UP000078290">
    <property type="component" value="Unassembled WGS sequence"/>
</dbReference>
<evidence type="ECO:0000256" key="2">
    <source>
        <dbReference type="RuleBase" id="RU003749"/>
    </source>
</evidence>
<evidence type="ECO:0000313" key="5">
    <source>
        <dbReference type="Proteomes" id="UP000078290"/>
    </source>
</evidence>
<evidence type="ECO:0000259" key="3">
    <source>
        <dbReference type="PROSITE" id="PS50801"/>
    </source>
</evidence>
<dbReference type="InterPro" id="IPR002645">
    <property type="entry name" value="STAS_dom"/>
</dbReference>
<accession>A0A1B7KMQ3</accession>
<evidence type="ECO:0000313" key="4">
    <source>
        <dbReference type="EMBL" id="OAT71375.1"/>
    </source>
</evidence>
<sequence>MGTQHEHIDIFVWNEDITLNNTEQFRKAMAKFIQNPAEYLILNMEQVKYINSAGLGIIADSVMTARKQRKELVIAGIQDSLQEIFHIVKFASFIKLFDTEKDAINYFYGE</sequence>
<dbReference type="OrthoDB" id="2971572at2"/>
<dbReference type="Pfam" id="PF01740">
    <property type="entry name" value="STAS"/>
    <property type="match status" value="1"/>
</dbReference>
<dbReference type="PANTHER" id="PTHR33495">
    <property type="entry name" value="ANTI-SIGMA FACTOR ANTAGONIST TM_1081-RELATED-RELATED"/>
    <property type="match status" value="1"/>
</dbReference>
<dbReference type="InterPro" id="IPR036513">
    <property type="entry name" value="STAS_dom_sf"/>
</dbReference>
<dbReference type="RefSeq" id="WP_064553406.1">
    <property type="nucleotide sequence ID" value="NZ_LXMA01000043.1"/>
</dbReference>
<dbReference type="Gene3D" id="3.30.750.24">
    <property type="entry name" value="STAS domain"/>
    <property type="match status" value="1"/>
</dbReference>
<feature type="domain" description="STAS" evidence="3">
    <location>
        <begin position="1"/>
        <end position="107"/>
    </location>
</feature>
<reference evidence="5" key="1">
    <citation type="submission" date="2016-05" db="EMBL/GenBank/DDBJ databases">
        <authorList>
            <person name="Wang W."/>
            <person name="Zhu L."/>
        </authorList>
    </citation>
    <scope>NUCLEOTIDE SEQUENCE [LARGE SCALE GENOMIC DNA]</scope>
    <source>
        <strain evidence="5">W-2</strain>
    </source>
</reference>
<name>A0A1B7KMQ3_PARTM</name>
<protein>
    <recommendedName>
        <fullName evidence="2">Anti-sigma factor antagonist</fullName>
    </recommendedName>
</protein>
<dbReference type="NCBIfam" id="TIGR00377">
    <property type="entry name" value="ant_ant_sig"/>
    <property type="match status" value="1"/>
</dbReference>
<dbReference type="AlphaFoldDB" id="A0A1B7KMQ3"/>
<dbReference type="InterPro" id="IPR003658">
    <property type="entry name" value="Anti-sigma_ant"/>
</dbReference>
<dbReference type="SUPFAM" id="SSF52091">
    <property type="entry name" value="SpoIIaa-like"/>
    <property type="match status" value="1"/>
</dbReference>
<evidence type="ECO:0000256" key="1">
    <source>
        <dbReference type="ARBA" id="ARBA00009013"/>
    </source>
</evidence>
<dbReference type="GO" id="GO:0043856">
    <property type="term" value="F:anti-sigma factor antagonist activity"/>
    <property type="evidence" value="ECO:0007669"/>
    <property type="project" value="InterPro"/>
</dbReference>
<organism evidence="4 5">
    <name type="scientific">Parageobacillus thermoglucosidasius</name>
    <name type="common">Geobacillus thermoglucosidasius</name>
    <dbReference type="NCBI Taxonomy" id="1426"/>
    <lineage>
        <taxon>Bacteria</taxon>
        <taxon>Bacillati</taxon>
        <taxon>Bacillota</taxon>
        <taxon>Bacilli</taxon>
        <taxon>Bacillales</taxon>
        <taxon>Anoxybacillaceae</taxon>
        <taxon>Parageobacillus</taxon>
    </lineage>
</organism>
<proteinExistence type="inferred from homology"/>
<dbReference type="CDD" id="cd07043">
    <property type="entry name" value="STAS_anti-anti-sigma_factors"/>
    <property type="match status" value="1"/>
</dbReference>
<comment type="caution">
    <text evidence="4">The sequence shown here is derived from an EMBL/GenBank/DDBJ whole genome shotgun (WGS) entry which is preliminary data.</text>
</comment>